<dbReference type="AlphaFoldDB" id="A0AAD6VET8"/>
<dbReference type="EMBL" id="JARJCW010000027">
    <property type="protein sequence ID" value="KAJ7210870.1"/>
    <property type="molecule type" value="Genomic_DNA"/>
</dbReference>
<keyword evidence="3" id="KW-1185">Reference proteome</keyword>
<evidence type="ECO:0000313" key="2">
    <source>
        <dbReference type="EMBL" id="KAJ7210870.1"/>
    </source>
</evidence>
<feature type="region of interest" description="Disordered" evidence="1">
    <location>
        <begin position="182"/>
        <end position="204"/>
    </location>
</feature>
<dbReference type="Proteomes" id="UP001219525">
    <property type="component" value="Unassembled WGS sequence"/>
</dbReference>
<proteinExistence type="predicted"/>
<protein>
    <submittedName>
        <fullName evidence="2">Uncharacterized protein</fullName>
    </submittedName>
</protein>
<name>A0AAD6VET8_9AGAR</name>
<evidence type="ECO:0000256" key="1">
    <source>
        <dbReference type="SAM" id="MobiDB-lite"/>
    </source>
</evidence>
<comment type="caution">
    <text evidence="2">The sequence shown here is derived from an EMBL/GenBank/DDBJ whole genome shotgun (WGS) entry which is preliminary data.</text>
</comment>
<evidence type="ECO:0000313" key="3">
    <source>
        <dbReference type="Proteomes" id="UP001219525"/>
    </source>
</evidence>
<gene>
    <name evidence="2" type="ORF">GGX14DRAFT_394491</name>
</gene>
<sequence length="204" mass="22794">MTFRVRGGSITKSFQYIVPFVKPKTKDIRRIDALLRRFWSRPARIGKISFDFGNNVIRVGGGDHRHAADEVGAELEIAATLPRNRARGLYFIDVEESEAGNAKTGPSPRVATSPQDLLHDVKQDAYTVSQTPVHGEYISVSRKRDRRLPILDRRVTAALSYHGVANDFCPFFVRKSPHSCAPITQNSDMESDDSDAAGRQPRSK</sequence>
<organism evidence="2 3">
    <name type="scientific">Mycena pura</name>
    <dbReference type="NCBI Taxonomy" id="153505"/>
    <lineage>
        <taxon>Eukaryota</taxon>
        <taxon>Fungi</taxon>
        <taxon>Dikarya</taxon>
        <taxon>Basidiomycota</taxon>
        <taxon>Agaricomycotina</taxon>
        <taxon>Agaricomycetes</taxon>
        <taxon>Agaricomycetidae</taxon>
        <taxon>Agaricales</taxon>
        <taxon>Marasmiineae</taxon>
        <taxon>Mycenaceae</taxon>
        <taxon>Mycena</taxon>
    </lineage>
</organism>
<accession>A0AAD6VET8</accession>
<reference evidence="2" key="1">
    <citation type="submission" date="2023-03" db="EMBL/GenBank/DDBJ databases">
        <title>Massive genome expansion in bonnet fungi (Mycena s.s.) driven by repeated elements and novel gene families across ecological guilds.</title>
        <authorList>
            <consortium name="Lawrence Berkeley National Laboratory"/>
            <person name="Harder C.B."/>
            <person name="Miyauchi S."/>
            <person name="Viragh M."/>
            <person name="Kuo A."/>
            <person name="Thoen E."/>
            <person name="Andreopoulos B."/>
            <person name="Lu D."/>
            <person name="Skrede I."/>
            <person name="Drula E."/>
            <person name="Henrissat B."/>
            <person name="Morin E."/>
            <person name="Kohler A."/>
            <person name="Barry K."/>
            <person name="LaButti K."/>
            <person name="Morin E."/>
            <person name="Salamov A."/>
            <person name="Lipzen A."/>
            <person name="Mereny Z."/>
            <person name="Hegedus B."/>
            <person name="Baldrian P."/>
            <person name="Stursova M."/>
            <person name="Weitz H."/>
            <person name="Taylor A."/>
            <person name="Grigoriev I.V."/>
            <person name="Nagy L.G."/>
            <person name="Martin F."/>
            <person name="Kauserud H."/>
        </authorList>
    </citation>
    <scope>NUCLEOTIDE SEQUENCE</scope>
    <source>
        <strain evidence="2">9144</strain>
    </source>
</reference>